<evidence type="ECO:0000313" key="2">
    <source>
        <dbReference type="EMBL" id="GAA4409376.1"/>
    </source>
</evidence>
<keyword evidence="3" id="KW-1185">Reference proteome</keyword>
<keyword evidence="1" id="KW-0472">Membrane</keyword>
<comment type="caution">
    <text evidence="2">The sequence shown here is derived from an EMBL/GenBank/DDBJ whole genome shotgun (WGS) entry which is preliminary data.</text>
</comment>
<sequence>MLLLTLAAIALLLAWFFATAPLTGVEPNAEFIDCGPALVGRPSPLPDPSCADAYGQVVLLSVVFGLAGVMSLIGGVWLLVRASTRKLRNR</sequence>
<feature type="transmembrane region" description="Helical" evidence="1">
    <location>
        <begin position="53"/>
        <end position="80"/>
    </location>
</feature>
<proteinExistence type="predicted"/>
<reference evidence="3" key="1">
    <citation type="journal article" date="2019" name="Int. J. Syst. Evol. Microbiol.">
        <title>The Global Catalogue of Microorganisms (GCM) 10K type strain sequencing project: providing services to taxonomists for standard genome sequencing and annotation.</title>
        <authorList>
            <consortium name="The Broad Institute Genomics Platform"/>
            <consortium name="The Broad Institute Genome Sequencing Center for Infectious Disease"/>
            <person name="Wu L."/>
            <person name="Ma J."/>
        </authorList>
    </citation>
    <scope>NUCLEOTIDE SEQUENCE [LARGE SCALE GENOMIC DNA]</scope>
    <source>
        <strain evidence="3">JCM 17809</strain>
    </source>
</reference>
<evidence type="ECO:0008006" key="4">
    <source>
        <dbReference type="Google" id="ProtNLM"/>
    </source>
</evidence>
<evidence type="ECO:0000313" key="3">
    <source>
        <dbReference type="Proteomes" id="UP001500945"/>
    </source>
</evidence>
<protein>
    <recommendedName>
        <fullName evidence="4">PDGLE domain-containing protein</fullName>
    </recommendedName>
</protein>
<evidence type="ECO:0000256" key="1">
    <source>
        <dbReference type="SAM" id="Phobius"/>
    </source>
</evidence>
<name>A0ABP8KKP4_9MICO</name>
<dbReference type="EMBL" id="BAABGM010000016">
    <property type="protein sequence ID" value="GAA4409376.1"/>
    <property type="molecule type" value="Genomic_DNA"/>
</dbReference>
<keyword evidence="1" id="KW-1133">Transmembrane helix</keyword>
<keyword evidence="1" id="KW-0812">Transmembrane</keyword>
<gene>
    <name evidence="2" type="ORF">GCM10023168_28080</name>
</gene>
<accession>A0ABP8KKP4</accession>
<dbReference type="Proteomes" id="UP001500945">
    <property type="component" value="Unassembled WGS sequence"/>
</dbReference>
<organism evidence="2 3">
    <name type="scientific">Fodinibacter luteus</name>
    <dbReference type="NCBI Taxonomy" id="552064"/>
    <lineage>
        <taxon>Bacteria</taxon>
        <taxon>Bacillati</taxon>
        <taxon>Actinomycetota</taxon>
        <taxon>Actinomycetes</taxon>
        <taxon>Micrococcales</taxon>
        <taxon>Intrasporangiaceae</taxon>
        <taxon>Fodinibacter (ex Wang et al. 2009)</taxon>
    </lineage>
</organism>